<dbReference type="EMBL" id="CAJNOR010003227">
    <property type="protein sequence ID" value="CAF1391618.1"/>
    <property type="molecule type" value="Genomic_DNA"/>
</dbReference>
<evidence type="ECO:0000313" key="3">
    <source>
        <dbReference type="EMBL" id="CAF1391618.1"/>
    </source>
</evidence>
<reference evidence="3" key="1">
    <citation type="submission" date="2021-02" db="EMBL/GenBank/DDBJ databases">
        <authorList>
            <person name="Nowell W R."/>
        </authorList>
    </citation>
    <scope>NUCLEOTIDE SEQUENCE</scope>
</reference>
<dbReference type="PANTHER" id="PTHR22576:SF37">
    <property type="entry name" value="MUCOSA-ASSOCIATED LYMPHOID TISSUE LYMPHOMA TRANSLOCATION PROTEIN 1"/>
    <property type="match status" value="1"/>
</dbReference>
<gene>
    <name evidence="3" type="ORF">XAT740_LOCUS33633</name>
</gene>
<dbReference type="InterPro" id="IPR015917">
    <property type="entry name" value="Pept_C14A"/>
</dbReference>
<name>A0A815KDY0_ADIRI</name>
<organism evidence="3 4">
    <name type="scientific">Adineta ricciae</name>
    <name type="common">Rotifer</name>
    <dbReference type="NCBI Taxonomy" id="249248"/>
    <lineage>
        <taxon>Eukaryota</taxon>
        <taxon>Metazoa</taxon>
        <taxon>Spiralia</taxon>
        <taxon>Gnathifera</taxon>
        <taxon>Rotifera</taxon>
        <taxon>Eurotatoria</taxon>
        <taxon>Bdelloidea</taxon>
        <taxon>Adinetida</taxon>
        <taxon>Adinetidae</taxon>
        <taxon>Adineta</taxon>
    </lineage>
</organism>
<sequence>MFGTRQKAENNPHGSSAEYRKTALVIGNSLYHRNSKLNNTVNDANGMCDALQSVGFKVSKGLDLTYSQMQSYINKFIDDIQPNDLVLFYFSGHGTQWEDQNFLVACDDENLTKENITRYAINAQDVLKHMTSCKPFASIFILDCCRTYYLRSSALSRGNGSETHGLAPMHGDGNTFICFACAPNQTSSDGNRIDKHGTFTKHLLRHITKPNEQLQDLMIDVNRDVIRETDGAQKPWQHMSLTHRDIYLAHRADGNHNVVANEDQSVNHHHGSSVAPFDSFFSNPMQDVFSEPNVHVKNSFHYHCSGFSSDSGPFHREFHGESNGGNFDSFIKQAERDSGYDLNGDGKIG</sequence>
<evidence type="ECO:0000259" key="2">
    <source>
        <dbReference type="PROSITE" id="PS50208"/>
    </source>
</evidence>
<dbReference type="SMART" id="SM00115">
    <property type="entry name" value="CASc"/>
    <property type="match status" value="1"/>
</dbReference>
<protein>
    <recommendedName>
        <fullName evidence="2">Caspase family p20 domain-containing protein</fullName>
    </recommendedName>
</protein>
<dbReference type="GO" id="GO:0004197">
    <property type="term" value="F:cysteine-type endopeptidase activity"/>
    <property type="evidence" value="ECO:0007669"/>
    <property type="project" value="InterPro"/>
</dbReference>
<dbReference type="Proteomes" id="UP000663828">
    <property type="component" value="Unassembled WGS sequence"/>
</dbReference>
<keyword evidence="4" id="KW-1185">Reference proteome</keyword>
<dbReference type="InterPro" id="IPR001309">
    <property type="entry name" value="Pept_C14_p20"/>
</dbReference>
<feature type="domain" description="Caspase family p20" evidence="2">
    <location>
        <begin position="19"/>
        <end position="96"/>
    </location>
</feature>
<dbReference type="SUPFAM" id="SSF52129">
    <property type="entry name" value="Caspase-like"/>
    <property type="match status" value="1"/>
</dbReference>
<evidence type="ECO:0000256" key="1">
    <source>
        <dbReference type="ARBA" id="ARBA00010134"/>
    </source>
</evidence>
<comment type="caution">
    <text evidence="3">The sequence shown here is derived from an EMBL/GenBank/DDBJ whole genome shotgun (WGS) entry which is preliminary data.</text>
</comment>
<dbReference type="Gene3D" id="3.40.50.1460">
    <property type="match status" value="1"/>
</dbReference>
<evidence type="ECO:0000313" key="4">
    <source>
        <dbReference type="Proteomes" id="UP000663828"/>
    </source>
</evidence>
<dbReference type="PANTHER" id="PTHR22576">
    <property type="entry name" value="MUCOSA ASSOCIATED LYMPHOID TISSUE LYMPHOMA TRANSLOCATION PROTEIN 1/PARACASPASE"/>
    <property type="match status" value="1"/>
</dbReference>
<dbReference type="InterPro" id="IPR052039">
    <property type="entry name" value="Caspase-related_regulators"/>
</dbReference>
<dbReference type="GO" id="GO:0006508">
    <property type="term" value="P:proteolysis"/>
    <property type="evidence" value="ECO:0007669"/>
    <property type="project" value="InterPro"/>
</dbReference>
<comment type="similarity">
    <text evidence="1">Belongs to the peptidase C14A family.</text>
</comment>
<proteinExistence type="inferred from homology"/>
<accession>A0A815KDY0</accession>
<dbReference type="InterPro" id="IPR029030">
    <property type="entry name" value="Caspase-like_dom_sf"/>
</dbReference>
<dbReference type="PROSITE" id="PS50208">
    <property type="entry name" value="CASPASE_P20"/>
    <property type="match status" value="1"/>
</dbReference>
<dbReference type="AlphaFoldDB" id="A0A815KDY0"/>
<dbReference type="Pfam" id="PF00656">
    <property type="entry name" value="Peptidase_C14"/>
    <property type="match status" value="1"/>
</dbReference>
<dbReference type="InterPro" id="IPR011600">
    <property type="entry name" value="Pept_C14_caspase"/>
</dbReference>